<dbReference type="InterPro" id="IPR043131">
    <property type="entry name" value="BCAT-like_N"/>
</dbReference>
<organism evidence="8 9">
    <name type="scientific">Stephanodiscus triporus</name>
    <dbReference type="NCBI Taxonomy" id="2934178"/>
    <lineage>
        <taxon>Eukaryota</taxon>
        <taxon>Sar</taxon>
        <taxon>Stramenopiles</taxon>
        <taxon>Ochrophyta</taxon>
        <taxon>Bacillariophyta</taxon>
        <taxon>Coscinodiscophyceae</taxon>
        <taxon>Thalassiosirophycidae</taxon>
        <taxon>Stephanodiscales</taxon>
        <taxon>Stephanodiscaceae</taxon>
        <taxon>Stephanodiscus</taxon>
    </lineage>
</organism>
<keyword evidence="9" id="KW-1185">Reference proteome</keyword>
<dbReference type="PANTHER" id="PTHR11825">
    <property type="entry name" value="SUBGROUP IIII AMINOTRANSFERASE"/>
    <property type="match status" value="1"/>
</dbReference>
<dbReference type="InterPro" id="IPR043132">
    <property type="entry name" value="BCAT-like_C"/>
</dbReference>
<proteinExistence type="inferred from homology"/>
<dbReference type="AlphaFoldDB" id="A0ABD3QBN5"/>
<dbReference type="SUPFAM" id="SSF56752">
    <property type="entry name" value="D-aminoacid aminotransferase-like PLP-dependent enzymes"/>
    <property type="match status" value="1"/>
</dbReference>
<evidence type="ECO:0008006" key="10">
    <source>
        <dbReference type="Google" id="ProtNLM"/>
    </source>
</evidence>
<reference evidence="8 9" key="1">
    <citation type="submission" date="2024-10" db="EMBL/GenBank/DDBJ databases">
        <title>Updated reference genomes for cyclostephanoid diatoms.</title>
        <authorList>
            <person name="Roberts W.R."/>
            <person name="Alverson A.J."/>
        </authorList>
    </citation>
    <scope>NUCLEOTIDE SEQUENCE [LARGE SCALE GENOMIC DNA]</scope>
    <source>
        <strain evidence="8 9">AJA276-08</strain>
    </source>
</reference>
<protein>
    <recommendedName>
        <fullName evidence="10">Branched-chain-amino-acid transaminase</fullName>
    </recommendedName>
</protein>
<evidence type="ECO:0000256" key="2">
    <source>
        <dbReference type="ARBA" id="ARBA00009320"/>
    </source>
</evidence>
<keyword evidence="4" id="KW-0028">Amino-acid biosynthesis</keyword>
<evidence type="ECO:0000256" key="5">
    <source>
        <dbReference type="ARBA" id="ARBA00022679"/>
    </source>
</evidence>
<dbReference type="GO" id="GO:0008652">
    <property type="term" value="P:amino acid biosynthetic process"/>
    <property type="evidence" value="ECO:0007669"/>
    <property type="project" value="UniProtKB-KW"/>
</dbReference>
<comment type="caution">
    <text evidence="8">The sequence shown here is derived from an EMBL/GenBank/DDBJ whole genome shotgun (WGS) entry which is preliminary data.</text>
</comment>
<dbReference type="EMBL" id="JALLAZ020000346">
    <property type="protein sequence ID" value="KAL3797477.1"/>
    <property type="molecule type" value="Genomic_DNA"/>
</dbReference>
<evidence type="ECO:0000313" key="8">
    <source>
        <dbReference type="EMBL" id="KAL3797477.1"/>
    </source>
</evidence>
<gene>
    <name evidence="8" type="ORF">ACHAW5_001810</name>
</gene>
<accession>A0ABD3QBN5</accession>
<dbReference type="GO" id="GO:0009082">
    <property type="term" value="P:branched-chain amino acid biosynthetic process"/>
    <property type="evidence" value="ECO:0007669"/>
    <property type="project" value="UniProtKB-KW"/>
</dbReference>
<dbReference type="InterPro" id="IPR036038">
    <property type="entry name" value="Aminotransferase-like"/>
</dbReference>
<evidence type="ECO:0000256" key="1">
    <source>
        <dbReference type="ARBA" id="ARBA00001933"/>
    </source>
</evidence>
<name>A0ABD3QBN5_9STRA</name>
<dbReference type="Gene3D" id="3.30.470.10">
    <property type="match status" value="1"/>
</dbReference>
<keyword evidence="3" id="KW-0032">Aminotransferase</keyword>
<sequence length="466" mass="50726">MMRSSIVRSSLPLLPRGAVLPTPPLPLLPLQSRDDVAIARSGRGVGVGVVTTTTRRSITSSELTVMPHPPDVLASLKSNRPPKEELKFGQTFSPHMLTVKYDKNHGGWSSPEIVPYGDLKLSPASSALHYGMECFEGMKAYRALKSTAVEGEEGGVEDLRLFRPDRNVGRLRDSMARLGMPGADFDSDEMIECIKELVRLGESDDGCGAAVRRACAKRARAYKDWIPSGRGYSLYLRPTVISTHPYLGLSPPDSLLFYVITCPVGPYYATGFDPIRLTTDTPFVRAWPGGSGSSKIGGNYGPTMMPGAEAHSRGYSQILWTFGEEGYVTEVGAMNVFFLLEKKEVMGGGGGRRKELVTPPLTRGDILPGVTRQSILELTRIWDEFDVVERSITMSEVKSASDDGRLIEAFGAGTAAVVTPISHVQYRGEDIVVPNSPGELAVRLFDDLVDIQYGVVEGPEGWSVRI</sequence>
<dbReference type="InterPro" id="IPR005786">
    <property type="entry name" value="B_amino_transII"/>
</dbReference>
<evidence type="ECO:0000256" key="3">
    <source>
        <dbReference type="ARBA" id="ARBA00022576"/>
    </source>
</evidence>
<keyword evidence="6" id="KW-0663">Pyridoxal phosphate</keyword>
<keyword evidence="7" id="KW-0100">Branched-chain amino acid biosynthesis</keyword>
<dbReference type="InterPro" id="IPR001544">
    <property type="entry name" value="Aminotrans_IV"/>
</dbReference>
<dbReference type="CDD" id="cd01557">
    <property type="entry name" value="BCAT_beta_family"/>
    <property type="match status" value="1"/>
</dbReference>
<evidence type="ECO:0000256" key="6">
    <source>
        <dbReference type="ARBA" id="ARBA00022898"/>
    </source>
</evidence>
<keyword evidence="5" id="KW-0808">Transferase</keyword>
<evidence type="ECO:0000256" key="7">
    <source>
        <dbReference type="ARBA" id="ARBA00023304"/>
    </source>
</evidence>
<evidence type="ECO:0000256" key="4">
    <source>
        <dbReference type="ARBA" id="ARBA00022605"/>
    </source>
</evidence>
<dbReference type="PANTHER" id="PTHR11825:SF44">
    <property type="entry name" value="BRANCHED-CHAIN-AMINO-ACID AMINOTRANSFERASE"/>
    <property type="match status" value="1"/>
</dbReference>
<evidence type="ECO:0000313" key="9">
    <source>
        <dbReference type="Proteomes" id="UP001530315"/>
    </source>
</evidence>
<dbReference type="Pfam" id="PF01063">
    <property type="entry name" value="Aminotran_4"/>
    <property type="match status" value="1"/>
</dbReference>
<dbReference type="InterPro" id="IPR033939">
    <property type="entry name" value="BCAT_family"/>
</dbReference>
<comment type="cofactor">
    <cofactor evidence="1">
        <name>pyridoxal 5'-phosphate</name>
        <dbReference type="ChEBI" id="CHEBI:597326"/>
    </cofactor>
</comment>
<dbReference type="Proteomes" id="UP001530315">
    <property type="component" value="Unassembled WGS sequence"/>
</dbReference>
<comment type="similarity">
    <text evidence="2">Belongs to the class-IV pyridoxal-phosphate-dependent aminotransferase family.</text>
</comment>
<dbReference type="GO" id="GO:0008483">
    <property type="term" value="F:transaminase activity"/>
    <property type="evidence" value="ECO:0007669"/>
    <property type="project" value="UniProtKB-KW"/>
</dbReference>
<dbReference type="Gene3D" id="3.20.10.10">
    <property type="entry name" value="D-amino Acid Aminotransferase, subunit A, domain 2"/>
    <property type="match status" value="1"/>
</dbReference>